<dbReference type="InParanoid" id="A0A165IKV0"/>
<dbReference type="PROSITE" id="PS50011">
    <property type="entry name" value="PROTEIN_KINASE_DOM"/>
    <property type="match status" value="1"/>
</dbReference>
<dbReference type="Gene3D" id="1.10.510.10">
    <property type="entry name" value="Transferase(Phosphotransferase) domain 1"/>
    <property type="match status" value="1"/>
</dbReference>
<protein>
    <recommendedName>
        <fullName evidence="2">Protein kinase domain-containing protein</fullName>
    </recommendedName>
</protein>
<evidence type="ECO:0000313" key="4">
    <source>
        <dbReference type="Proteomes" id="UP000077266"/>
    </source>
</evidence>
<accession>A0A165IKV0</accession>
<gene>
    <name evidence="3" type="ORF">EXIGLDRAFT_717006</name>
</gene>
<evidence type="ECO:0000259" key="2">
    <source>
        <dbReference type="PROSITE" id="PS50011"/>
    </source>
</evidence>
<dbReference type="InterPro" id="IPR011009">
    <property type="entry name" value="Kinase-like_dom_sf"/>
</dbReference>
<keyword evidence="4" id="KW-1185">Reference proteome</keyword>
<evidence type="ECO:0000256" key="1">
    <source>
        <dbReference type="SAM" id="MobiDB-lite"/>
    </source>
</evidence>
<organism evidence="3 4">
    <name type="scientific">Exidia glandulosa HHB12029</name>
    <dbReference type="NCBI Taxonomy" id="1314781"/>
    <lineage>
        <taxon>Eukaryota</taxon>
        <taxon>Fungi</taxon>
        <taxon>Dikarya</taxon>
        <taxon>Basidiomycota</taxon>
        <taxon>Agaricomycotina</taxon>
        <taxon>Agaricomycetes</taxon>
        <taxon>Auriculariales</taxon>
        <taxon>Exidiaceae</taxon>
        <taxon>Exidia</taxon>
    </lineage>
</organism>
<dbReference type="PROSITE" id="PS00108">
    <property type="entry name" value="PROTEIN_KINASE_ST"/>
    <property type="match status" value="1"/>
</dbReference>
<sequence length="220" mass="23761">MANATEVHACNGESPSNDCDNHSASPHATGTLTPLRDYLTHNPTADRRLLLQQVAIQLAMYHNVQKLVHGDVKMANVMVNEHGVAILLKSAKSAPITSQPRAPTSPEERLPMTTATDLYAFAWLVFHVYTDIDPLVLASNPKTMRLIASGIKPNRPGPDTPPSRRGLNEKIWSVTMKCWDISPVGRPRATEVVQAFDLPATAPLIAGAGAHHDLGSTGKV</sequence>
<feature type="region of interest" description="Disordered" evidence="1">
    <location>
        <begin position="1"/>
        <end position="28"/>
    </location>
</feature>
<dbReference type="Proteomes" id="UP000077266">
    <property type="component" value="Unassembled WGS sequence"/>
</dbReference>
<dbReference type="InterPro" id="IPR000719">
    <property type="entry name" value="Prot_kinase_dom"/>
</dbReference>
<dbReference type="AlphaFoldDB" id="A0A165IKV0"/>
<feature type="domain" description="Protein kinase" evidence="2">
    <location>
        <begin position="1"/>
        <end position="205"/>
    </location>
</feature>
<dbReference type="GO" id="GO:0005524">
    <property type="term" value="F:ATP binding"/>
    <property type="evidence" value="ECO:0007669"/>
    <property type="project" value="InterPro"/>
</dbReference>
<reference evidence="3 4" key="1">
    <citation type="journal article" date="2016" name="Mol. Biol. Evol.">
        <title>Comparative Genomics of Early-Diverging Mushroom-Forming Fungi Provides Insights into the Origins of Lignocellulose Decay Capabilities.</title>
        <authorList>
            <person name="Nagy L.G."/>
            <person name="Riley R."/>
            <person name="Tritt A."/>
            <person name="Adam C."/>
            <person name="Daum C."/>
            <person name="Floudas D."/>
            <person name="Sun H."/>
            <person name="Yadav J.S."/>
            <person name="Pangilinan J."/>
            <person name="Larsson K.H."/>
            <person name="Matsuura K."/>
            <person name="Barry K."/>
            <person name="Labutti K."/>
            <person name="Kuo R."/>
            <person name="Ohm R.A."/>
            <person name="Bhattacharya S.S."/>
            <person name="Shirouzu T."/>
            <person name="Yoshinaga Y."/>
            <person name="Martin F.M."/>
            <person name="Grigoriev I.V."/>
            <person name="Hibbett D.S."/>
        </authorList>
    </citation>
    <scope>NUCLEOTIDE SEQUENCE [LARGE SCALE GENOMIC DNA]</scope>
    <source>
        <strain evidence="3 4">HHB12029</strain>
    </source>
</reference>
<feature type="compositionally biased region" description="Polar residues" evidence="1">
    <location>
        <begin position="13"/>
        <end position="28"/>
    </location>
</feature>
<dbReference type="Pfam" id="PF07714">
    <property type="entry name" value="PK_Tyr_Ser-Thr"/>
    <property type="match status" value="1"/>
</dbReference>
<dbReference type="GO" id="GO:0004672">
    <property type="term" value="F:protein kinase activity"/>
    <property type="evidence" value="ECO:0007669"/>
    <property type="project" value="InterPro"/>
</dbReference>
<name>A0A165IKV0_EXIGL</name>
<dbReference type="InterPro" id="IPR001245">
    <property type="entry name" value="Ser-Thr/Tyr_kinase_cat_dom"/>
</dbReference>
<dbReference type="SUPFAM" id="SSF56112">
    <property type="entry name" value="Protein kinase-like (PK-like)"/>
    <property type="match status" value="1"/>
</dbReference>
<proteinExistence type="predicted"/>
<evidence type="ECO:0000313" key="3">
    <source>
        <dbReference type="EMBL" id="KZV93541.1"/>
    </source>
</evidence>
<dbReference type="EMBL" id="KV425988">
    <property type="protein sequence ID" value="KZV93541.1"/>
    <property type="molecule type" value="Genomic_DNA"/>
</dbReference>
<dbReference type="InterPro" id="IPR008271">
    <property type="entry name" value="Ser/Thr_kinase_AS"/>
</dbReference>